<proteinExistence type="predicted"/>
<dbReference type="EMBL" id="BKCJ010275695">
    <property type="protein sequence ID" value="GEZ41139.1"/>
    <property type="molecule type" value="Genomic_DNA"/>
</dbReference>
<dbReference type="AlphaFoldDB" id="A0A699IER6"/>
<comment type="caution">
    <text evidence="1">The sequence shown here is derived from an EMBL/GenBank/DDBJ whole genome shotgun (WGS) entry which is preliminary data.</text>
</comment>
<evidence type="ECO:0000313" key="1">
    <source>
        <dbReference type="EMBL" id="GEZ41139.1"/>
    </source>
</evidence>
<reference evidence="1" key="1">
    <citation type="journal article" date="2019" name="Sci. Rep.">
        <title>Draft genome of Tanacetum cinerariifolium, the natural source of mosquito coil.</title>
        <authorList>
            <person name="Yamashiro T."/>
            <person name="Shiraishi A."/>
            <person name="Satake H."/>
            <person name="Nakayama K."/>
        </authorList>
    </citation>
    <scope>NUCLEOTIDE SEQUENCE</scope>
</reference>
<sequence>MIVTRTTTAQGRTIVEAREGPDPSKVDGASRDVDGMRNASVVMMAQPHQPRVPLPLKQKCYDTKNAMAPHSGGSLVGFKP</sequence>
<protein>
    <submittedName>
        <fullName evidence="1">Uncharacterized protein</fullName>
    </submittedName>
</protein>
<organism evidence="1">
    <name type="scientific">Tanacetum cinerariifolium</name>
    <name type="common">Dalmatian daisy</name>
    <name type="synonym">Chrysanthemum cinerariifolium</name>
    <dbReference type="NCBI Taxonomy" id="118510"/>
    <lineage>
        <taxon>Eukaryota</taxon>
        <taxon>Viridiplantae</taxon>
        <taxon>Streptophyta</taxon>
        <taxon>Embryophyta</taxon>
        <taxon>Tracheophyta</taxon>
        <taxon>Spermatophyta</taxon>
        <taxon>Magnoliopsida</taxon>
        <taxon>eudicotyledons</taxon>
        <taxon>Gunneridae</taxon>
        <taxon>Pentapetalae</taxon>
        <taxon>asterids</taxon>
        <taxon>campanulids</taxon>
        <taxon>Asterales</taxon>
        <taxon>Asteraceae</taxon>
        <taxon>Asteroideae</taxon>
        <taxon>Anthemideae</taxon>
        <taxon>Anthemidinae</taxon>
        <taxon>Tanacetum</taxon>
    </lineage>
</organism>
<accession>A0A699IER6</accession>
<name>A0A699IER6_TANCI</name>
<gene>
    <name evidence="1" type="ORF">Tci_513112</name>
</gene>